<dbReference type="Pfam" id="PF12937">
    <property type="entry name" value="F-box-like"/>
    <property type="match status" value="1"/>
</dbReference>
<protein>
    <recommendedName>
        <fullName evidence="1">F-box domain-containing protein</fullName>
    </recommendedName>
</protein>
<proteinExistence type="predicted"/>
<dbReference type="OrthoDB" id="696546at2759"/>
<dbReference type="SUPFAM" id="SSF81383">
    <property type="entry name" value="F-box domain"/>
    <property type="match status" value="1"/>
</dbReference>
<dbReference type="PANTHER" id="PTHR33207">
    <property type="entry name" value="F-BOX DOMAIN CONTAINING PROTEIN-RELATED"/>
    <property type="match status" value="1"/>
</dbReference>
<sequence length="138" mass="15108">MDVIDDILLLILERIDSPVYLVRAASTCKRWHGIIADAGFLRRLRSTHAPSLVAGDYLNDFFYETDPKAKPLSVVPSFDPVDAASSPIAARHFSLDFLPGDGADWAILDSRGSLLLLYRMASDRPTMASTRTVSSASP</sequence>
<dbReference type="Proteomes" id="UP000275267">
    <property type="component" value="Unassembled WGS sequence"/>
</dbReference>
<gene>
    <name evidence="2" type="ORF">C2845_PM06G32200</name>
</gene>
<evidence type="ECO:0000313" key="3">
    <source>
        <dbReference type="Proteomes" id="UP000275267"/>
    </source>
</evidence>
<comment type="caution">
    <text evidence="2">The sequence shown here is derived from an EMBL/GenBank/DDBJ whole genome shotgun (WGS) entry which is preliminary data.</text>
</comment>
<accession>A0A3L6R7L0</accession>
<dbReference type="InterPro" id="IPR036047">
    <property type="entry name" value="F-box-like_dom_sf"/>
</dbReference>
<dbReference type="EMBL" id="PQIB02000009">
    <property type="protein sequence ID" value="RLM98507.1"/>
    <property type="molecule type" value="Genomic_DNA"/>
</dbReference>
<evidence type="ECO:0000259" key="1">
    <source>
        <dbReference type="Pfam" id="PF12937"/>
    </source>
</evidence>
<evidence type="ECO:0000313" key="2">
    <source>
        <dbReference type="EMBL" id="RLM98507.1"/>
    </source>
</evidence>
<dbReference type="AlphaFoldDB" id="A0A3L6R7L0"/>
<name>A0A3L6R7L0_PANMI</name>
<feature type="domain" description="F-box" evidence="1">
    <location>
        <begin position="5"/>
        <end position="41"/>
    </location>
</feature>
<dbReference type="InterPro" id="IPR001810">
    <property type="entry name" value="F-box_dom"/>
</dbReference>
<keyword evidence="3" id="KW-1185">Reference proteome</keyword>
<reference evidence="3" key="1">
    <citation type="journal article" date="2019" name="Nat. Commun.">
        <title>The genome of broomcorn millet.</title>
        <authorList>
            <person name="Zou C."/>
            <person name="Miki D."/>
            <person name="Li D."/>
            <person name="Tang Q."/>
            <person name="Xiao L."/>
            <person name="Rajput S."/>
            <person name="Deng P."/>
            <person name="Jia W."/>
            <person name="Huang R."/>
            <person name="Zhang M."/>
            <person name="Sun Y."/>
            <person name="Hu J."/>
            <person name="Fu X."/>
            <person name="Schnable P.S."/>
            <person name="Li F."/>
            <person name="Zhang H."/>
            <person name="Feng B."/>
            <person name="Zhu X."/>
            <person name="Liu R."/>
            <person name="Schnable J.C."/>
            <person name="Zhu J.-K."/>
            <person name="Zhang H."/>
        </authorList>
    </citation>
    <scope>NUCLEOTIDE SEQUENCE [LARGE SCALE GENOMIC DNA]</scope>
</reference>
<dbReference type="Gene3D" id="1.20.1280.50">
    <property type="match status" value="1"/>
</dbReference>
<organism evidence="2 3">
    <name type="scientific">Panicum miliaceum</name>
    <name type="common">Proso millet</name>
    <name type="synonym">Broomcorn millet</name>
    <dbReference type="NCBI Taxonomy" id="4540"/>
    <lineage>
        <taxon>Eukaryota</taxon>
        <taxon>Viridiplantae</taxon>
        <taxon>Streptophyta</taxon>
        <taxon>Embryophyta</taxon>
        <taxon>Tracheophyta</taxon>
        <taxon>Spermatophyta</taxon>
        <taxon>Magnoliopsida</taxon>
        <taxon>Liliopsida</taxon>
        <taxon>Poales</taxon>
        <taxon>Poaceae</taxon>
        <taxon>PACMAD clade</taxon>
        <taxon>Panicoideae</taxon>
        <taxon>Panicodae</taxon>
        <taxon>Paniceae</taxon>
        <taxon>Panicinae</taxon>
        <taxon>Panicum</taxon>
        <taxon>Panicum sect. Panicum</taxon>
    </lineage>
</organism>